<reference evidence="8" key="2">
    <citation type="submission" date="2016-04" db="EMBL/GenBank/DDBJ databases">
        <title>First Complete Genome Sequence of a Subdivision 6 Acidobacterium.</title>
        <authorList>
            <person name="Huang S."/>
            <person name="Vieira S."/>
            <person name="Bunk B."/>
            <person name="Riedel T."/>
            <person name="Sproeer C."/>
            <person name="Overmann J."/>
        </authorList>
    </citation>
    <scope>NUCLEOTIDE SEQUENCE [LARGE SCALE GENOMIC DNA]</scope>
    <source>
        <strain evidence="8">DSM 100886 HEG_-6_39</strain>
    </source>
</reference>
<feature type="domain" description="NlpC/P60" evidence="6">
    <location>
        <begin position="34"/>
        <end position="156"/>
    </location>
</feature>
<dbReference type="SUPFAM" id="SSF54001">
    <property type="entry name" value="Cysteine proteinases"/>
    <property type="match status" value="1"/>
</dbReference>
<dbReference type="RefSeq" id="WP_110173725.1">
    <property type="nucleotide sequence ID" value="NZ_CP015136.1"/>
</dbReference>
<name>A0A143PWQ5_LUTPR</name>
<dbReference type="PROSITE" id="PS51257">
    <property type="entry name" value="PROKAR_LIPOPROTEIN"/>
    <property type="match status" value="1"/>
</dbReference>
<dbReference type="EMBL" id="CP015136">
    <property type="protein sequence ID" value="AMY12254.1"/>
    <property type="molecule type" value="Genomic_DNA"/>
</dbReference>
<dbReference type="STRING" id="1855912.LuPra_05527"/>
<proteinExistence type="inferred from homology"/>
<dbReference type="Proteomes" id="UP000076079">
    <property type="component" value="Chromosome"/>
</dbReference>
<keyword evidence="2" id="KW-0645">Protease</keyword>
<dbReference type="GO" id="GO:0008234">
    <property type="term" value="F:cysteine-type peptidase activity"/>
    <property type="evidence" value="ECO:0007669"/>
    <property type="project" value="UniProtKB-KW"/>
</dbReference>
<evidence type="ECO:0000256" key="1">
    <source>
        <dbReference type="ARBA" id="ARBA00007074"/>
    </source>
</evidence>
<comment type="similarity">
    <text evidence="1">Belongs to the peptidase C40 family.</text>
</comment>
<reference evidence="7 8" key="1">
    <citation type="journal article" date="2016" name="Genome Announc.">
        <title>First Complete Genome Sequence of a Subdivision 6 Acidobacterium Strain.</title>
        <authorList>
            <person name="Huang S."/>
            <person name="Vieira S."/>
            <person name="Bunk B."/>
            <person name="Riedel T."/>
            <person name="Sproer C."/>
            <person name="Overmann J."/>
        </authorList>
    </citation>
    <scope>NUCLEOTIDE SEQUENCE [LARGE SCALE GENOMIC DNA]</scope>
    <source>
        <strain evidence="8">DSM 100886 HEG_-6_39</strain>
    </source>
</reference>
<dbReference type="EC" id="3.4.-.-" evidence="7"/>
<accession>A0A143PWQ5</accession>
<dbReference type="AlphaFoldDB" id="A0A143PWQ5"/>
<evidence type="ECO:0000256" key="2">
    <source>
        <dbReference type="ARBA" id="ARBA00022670"/>
    </source>
</evidence>
<protein>
    <submittedName>
        <fullName evidence="7">Putative endopeptidase Spr</fullName>
        <ecNumber evidence="7">3.4.-.-</ecNumber>
    </submittedName>
</protein>
<sequence precursor="true">MFCTARLIVLTLTLATGACASGRGVGRATTYPVPGGGQAIVAQARAYTGTAYRAGGSAPGGFDCSGFVQYLYGQSGVALPRTAESQFEVGRDLRTRAIEAGDLVFFRTDGHRVSHVGIATGDGGFIHAPNARSQVRVDRLDAPYWAERFAGARRLVAR</sequence>
<organism evidence="7 8">
    <name type="scientific">Luteitalea pratensis</name>
    <dbReference type="NCBI Taxonomy" id="1855912"/>
    <lineage>
        <taxon>Bacteria</taxon>
        <taxon>Pseudomonadati</taxon>
        <taxon>Acidobacteriota</taxon>
        <taxon>Vicinamibacteria</taxon>
        <taxon>Vicinamibacterales</taxon>
        <taxon>Vicinamibacteraceae</taxon>
        <taxon>Luteitalea</taxon>
    </lineage>
</organism>
<dbReference type="GO" id="GO:0006508">
    <property type="term" value="P:proteolysis"/>
    <property type="evidence" value="ECO:0007669"/>
    <property type="project" value="UniProtKB-KW"/>
</dbReference>
<evidence type="ECO:0000313" key="7">
    <source>
        <dbReference type="EMBL" id="AMY12254.1"/>
    </source>
</evidence>
<keyword evidence="8" id="KW-1185">Reference proteome</keyword>
<dbReference type="OrthoDB" id="9813368at2"/>
<keyword evidence="4" id="KW-0788">Thiol protease</keyword>
<dbReference type="InterPro" id="IPR051202">
    <property type="entry name" value="Peptidase_C40"/>
</dbReference>
<dbReference type="PROSITE" id="PS51935">
    <property type="entry name" value="NLPC_P60"/>
    <property type="match status" value="1"/>
</dbReference>
<feature type="chain" id="PRO_5007512104" evidence="5">
    <location>
        <begin position="21"/>
        <end position="158"/>
    </location>
</feature>
<dbReference type="PANTHER" id="PTHR47053">
    <property type="entry name" value="MUREIN DD-ENDOPEPTIDASE MEPH-RELATED"/>
    <property type="match status" value="1"/>
</dbReference>
<dbReference type="KEGG" id="abac:LuPra_05527"/>
<keyword evidence="3 7" id="KW-0378">Hydrolase</keyword>
<dbReference type="InterPro" id="IPR000064">
    <property type="entry name" value="NLP_P60_dom"/>
</dbReference>
<evidence type="ECO:0000259" key="6">
    <source>
        <dbReference type="PROSITE" id="PS51935"/>
    </source>
</evidence>
<feature type="signal peptide" evidence="5">
    <location>
        <begin position="1"/>
        <end position="20"/>
    </location>
</feature>
<evidence type="ECO:0000256" key="4">
    <source>
        <dbReference type="ARBA" id="ARBA00022807"/>
    </source>
</evidence>
<dbReference type="Pfam" id="PF00877">
    <property type="entry name" value="NLPC_P60"/>
    <property type="match status" value="1"/>
</dbReference>
<dbReference type="InterPro" id="IPR038765">
    <property type="entry name" value="Papain-like_cys_pep_sf"/>
</dbReference>
<gene>
    <name evidence="7" type="primary">spr</name>
    <name evidence="7" type="ORF">LuPra_05527</name>
</gene>
<evidence type="ECO:0000256" key="5">
    <source>
        <dbReference type="SAM" id="SignalP"/>
    </source>
</evidence>
<keyword evidence="5" id="KW-0732">Signal</keyword>
<dbReference type="Gene3D" id="3.90.1720.10">
    <property type="entry name" value="endopeptidase domain like (from Nostoc punctiforme)"/>
    <property type="match status" value="1"/>
</dbReference>
<evidence type="ECO:0000313" key="8">
    <source>
        <dbReference type="Proteomes" id="UP000076079"/>
    </source>
</evidence>
<evidence type="ECO:0000256" key="3">
    <source>
        <dbReference type="ARBA" id="ARBA00022801"/>
    </source>
</evidence>
<dbReference type="PANTHER" id="PTHR47053:SF1">
    <property type="entry name" value="MUREIN DD-ENDOPEPTIDASE MEPH-RELATED"/>
    <property type="match status" value="1"/>
</dbReference>